<dbReference type="AlphaFoldDB" id="A0A2I8VLI9"/>
<sequence length="76" mass="8255">MPVEEEDADVALVTGADTGPPPHAGARADPLRLQLSLADEPVESLVRAPSPETESVGDVRRRERFVDAEEHLQRLS</sequence>
<dbReference type="GeneID" id="35593417"/>
<evidence type="ECO:0000313" key="2">
    <source>
        <dbReference type="EMBL" id="AUV82781.1"/>
    </source>
</evidence>
<dbReference type="KEGG" id="srub:C2R22_14955"/>
<evidence type="ECO:0000256" key="1">
    <source>
        <dbReference type="SAM" id="MobiDB-lite"/>
    </source>
</evidence>
<dbReference type="RefSeq" id="WP_103426470.1">
    <property type="nucleotide sequence ID" value="NZ_CP026309.1"/>
</dbReference>
<name>A0A2I8VLI9_9EURY</name>
<organism evidence="2 3">
    <name type="scientific">Salinigranum rubrum</name>
    <dbReference type="NCBI Taxonomy" id="755307"/>
    <lineage>
        <taxon>Archaea</taxon>
        <taxon>Methanobacteriati</taxon>
        <taxon>Methanobacteriota</taxon>
        <taxon>Stenosarchaea group</taxon>
        <taxon>Halobacteria</taxon>
        <taxon>Halobacteriales</taxon>
        <taxon>Haloferacaceae</taxon>
        <taxon>Salinigranum</taxon>
    </lineage>
</organism>
<evidence type="ECO:0000313" key="3">
    <source>
        <dbReference type="Proteomes" id="UP000236584"/>
    </source>
</evidence>
<keyword evidence="3" id="KW-1185">Reference proteome</keyword>
<proteinExistence type="predicted"/>
<gene>
    <name evidence="2" type="ORF">C2R22_14955</name>
</gene>
<dbReference type="EMBL" id="CP026309">
    <property type="protein sequence ID" value="AUV82781.1"/>
    <property type="molecule type" value="Genomic_DNA"/>
</dbReference>
<dbReference type="Proteomes" id="UP000236584">
    <property type="component" value="Chromosome"/>
</dbReference>
<feature type="region of interest" description="Disordered" evidence="1">
    <location>
        <begin position="1"/>
        <end position="28"/>
    </location>
</feature>
<reference evidence="2 3" key="1">
    <citation type="submission" date="2018-01" db="EMBL/GenBank/DDBJ databases">
        <title>Complete genome sequence of Salinigranum rubrum GX10T, an extremely halophilic archaeon isolated from a marine solar saltern.</title>
        <authorList>
            <person name="Han S."/>
        </authorList>
    </citation>
    <scope>NUCLEOTIDE SEQUENCE [LARGE SCALE GENOMIC DNA]</scope>
    <source>
        <strain evidence="2 3">GX10</strain>
    </source>
</reference>
<protein>
    <submittedName>
        <fullName evidence="2">Uncharacterized protein</fullName>
    </submittedName>
</protein>
<accession>A0A2I8VLI9</accession>